<organism evidence="1 2">
    <name type="scientific">Haemaphysalis longicornis</name>
    <name type="common">Bush tick</name>
    <dbReference type="NCBI Taxonomy" id="44386"/>
    <lineage>
        <taxon>Eukaryota</taxon>
        <taxon>Metazoa</taxon>
        <taxon>Ecdysozoa</taxon>
        <taxon>Arthropoda</taxon>
        <taxon>Chelicerata</taxon>
        <taxon>Arachnida</taxon>
        <taxon>Acari</taxon>
        <taxon>Parasitiformes</taxon>
        <taxon>Ixodida</taxon>
        <taxon>Ixodoidea</taxon>
        <taxon>Ixodidae</taxon>
        <taxon>Haemaphysalinae</taxon>
        <taxon>Haemaphysalis</taxon>
    </lineage>
</organism>
<reference evidence="1 2" key="1">
    <citation type="journal article" date="2020" name="Cell">
        <title>Large-Scale Comparative Analyses of Tick Genomes Elucidate Their Genetic Diversity and Vector Capacities.</title>
        <authorList>
            <consortium name="Tick Genome and Microbiome Consortium (TIGMIC)"/>
            <person name="Jia N."/>
            <person name="Wang J."/>
            <person name="Shi W."/>
            <person name="Du L."/>
            <person name="Sun Y."/>
            <person name="Zhan W."/>
            <person name="Jiang J.F."/>
            <person name="Wang Q."/>
            <person name="Zhang B."/>
            <person name="Ji P."/>
            <person name="Bell-Sakyi L."/>
            <person name="Cui X.M."/>
            <person name="Yuan T.T."/>
            <person name="Jiang B.G."/>
            <person name="Yang W.F."/>
            <person name="Lam T.T."/>
            <person name="Chang Q.C."/>
            <person name="Ding S.J."/>
            <person name="Wang X.J."/>
            <person name="Zhu J.G."/>
            <person name="Ruan X.D."/>
            <person name="Zhao L."/>
            <person name="Wei J.T."/>
            <person name="Ye R.Z."/>
            <person name="Que T.C."/>
            <person name="Du C.H."/>
            <person name="Zhou Y.H."/>
            <person name="Cheng J.X."/>
            <person name="Dai P.F."/>
            <person name="Guo W.B."/>
            <person name="Han X.H."/>
            <person name="Huang E.J."/>
            <person name="Li L.F."/>
            <person name="Wei W."/>
            <person name="Gao Y.C."/>
            <person name="Liu J.Z."/>
            <person name="Shao H.Z."/>
            <person name="Wang X."/>
            <person name="Wang C.C."/>
            <person name="Yang T.C."/>
            <person name="Huo Q.B."/>
            <person name="Li W."/>
            <person name="Chen H.Y."/>
            <person name="Chen S.E."/>
            <person name="Zhou L.G."/>
            <person name="Ni X.B."/>
            <person name="Tian J.H."/>
            <person name="Sheng Y."/>
            <person name="Liu T."/>
            <person name="Pan Y.S."/>
            <person name="Xia L.Y."/>
            <person name="Li J."/>
            <person name="Zhao F."/>
            <person name="Cao W.C."/>
        </authorList>
    </citation>
    <scope>NUCLEOTIDE SEQUENCE [LARGE SCALE GENOMIC DNA]</scope>
    <source>
        <strain evidence="1">HaeL-2018</strain>
    </source>
</reference>
<evidence type="ECO:0000313" key="1">
    <source>
        <dbReference type="EMBL" id="KAH9377912.1"/>
    </source>
</evidence>
<gene>
    <name evidence="1" type="ORF">HPB48_000878</name>
</gene>
<keyword evidence="2" id="KW-1185">Reference proteome</keyword>
<accession>A0A9J6GT57</accession>
<name>A0A9J6GT57_HAELO</name>
<protein>
    <submittedName>
        <fullName evidence="1">Uncharacterized protein</fullName>
    </submittedName>
</protein>
<evidence type="ECO:0000313" key="2">
    <source>
        <dbReference type="Proteomes" id="UP000821853"/>
    </source>
</evidence>
<dbReference type="EMBL" id="JABSTR010000008">
    <property type="protein sequence ID" value="KAH9377912.1"/>
    <property type="molecule type" value="Genomic_DNA"/>
</dbReference>
<dbReference type="VEuPathDB" id="VectorBase:HLOH_051575"/>
<comment type="caution">
    <text evidence="1">The sequence shown here is derived from an EMBL/GenBank/DDBJ whole genome shotgun (WGS) entry which is preliminary data.</text>
</comment>
<dbReference type="Proteomes" id="UP000821853">
    <property type="component" value="Unassembled WGS sequence"/>
</dbReference>
<proteinExistence type="predicted"/>
<dbReference type="AlphaFoldDB" id="A0A9J6GT57"/>
<sequence length="155" mass="17175">MHLNVQPLPSRSPRLKASGSLREFLLEVGLSWPVKGRSTRQQLLESLVTLSLDFGMPALWNIVAGRHLLVPTQNTLYMSLDSRFHEWSADVQLLGRKGNLLKYLRRCAEVVGGKGESYSGMITDVLTTHVQLAKIVKVRDSGVSFQSNGLALKSC</sequence>